<dbReference type="NCBIfam" id="TIGR00277">
    <property type="entry name" value="HDIG"/>
    <property type="match status" value="1"/>
</dbReference>
<comment type="caution">
    <text evidence="8">The sequence shown here is derived from an EMBL/GenBank/DDBJ whole genome shotgun (WGS) entry which is preliminary data.</text>
</comment>
<dbReference type="Pfam" id="PF01966">
    <property type="entry name" value="HD"/>
    <property type="match status" value="1"/>
</dbReference>
<evidence type="ECO:0000256" key="6">
    <source>
        <dbReference type="ARBA" id="ARBA00049417"/>
    </source>
</evidence>
<dbReference type="NCBIfam" id="TIGR00488">
    <property type="entry name" value="bis(5'-nucleosyl)-tetraphosphatase (symmetrical) YqeK"/>
    <property type="match status" value="1"/>
</dbReference>
<proteinExistence type="predicted"/>
<organism evidence="8 9">
    <name type="scientific">Dehalobacterium formicoaceticum</name>
    <dbReference type="NCBI Taxonomy" id="51515"/>
    <lineage>
        <taxon>Bacteria</taxon>
        <taxon>Bacillati</taxon>
        <taxon>Bacillota</taxon>
        <taxon>Clostridia</taxon>
        <taxon>Eubacteriales</taxon>
        <taxon>Peptococcaceae</taxon>
        <taxon>Dehalobacterium</taxon>
    </lineage>
</organism>
<dbReference type="Gene3D" id="1.10.3210.10">
    <property type="entry name" value="Hypothetical protein af1432"/>
    <property type="match status" value="1"/>
</dbReference>
<keyword evidence="3" id="KW-0547">Nucleotide-binding</keyword>
<dbReference type="InterPro" id="IPR006675">
    <property type="entry name" value="HDIG_dom"/>
</dbReference>
<dbReference type="SMART" id="SM00471">
    <property type="entry name" value="HDc"/>
    <property type="match status" value="1"/>
</dbReference>
<sequence>MTDRADKTHMAYQRVIKEKLSTPRYRHALGVAETAQKLAEFWGADPEKAWLAGMLHDYAREYPPEELLEMATNYGLTILREERIHPVVLHAPVGALLVKKELGIQDQEVLDAIAKHTVGGEHLSLLDKIIYLADLIEPNRRWPGVEELRREVYYDLDLALKHALEGTLNLLRKKGQVIHPNSTLMYQQLSLIRK</sequence>
<keyword evidence="2" id="KW-0479">Metal-binding</keyword>
<dbReference type="InterPro" id="IPR003607">
    <property type="entry name" value="HD/PDEase_dom"/>
</dbReference>
<dbReference type="InterPro" id="IPR051094">
    <property type="entry name" value="Diverse_Catalytic_Enzymes"/>
</dbReference>
<evidence type="ECO:0000256" key="4">
    <source>
        <dbReference type="ARBA" id="ARBA00022801"/>
    </source>
</evidence>
<dbReference type="PANTHER" id="PTHR35795:SF1">
    <property type="entry name" value="BIS(5'-NUCLEOSYL)-TETRAPHOSPHATASE, SYMMETRICAL"/>
    <property type="match status" value="1"/>
</dbReference>
<protein>
    <recommendedName>
        <fullName evidence="1">bis(5'-nucleosyl)-tetraphosphatase (symmetrical)</fullName>
        <ecNumber evidence="1">3.6.1.41</ecNumber>
    </recommendedName>
</protein>
<evidence type="ECO:0000256" key="1">
    <source>
        <dbReference type="ARBA" id="ARBA00012506"/>
    </source>
</evidence>
<dbReference type="PANTHER" id="PTHR35795">
    <property type="entry name" value="SLR1885 PROTEIN"/>
    <property type="match status" value="1"/>
</dbReference>
<keyword evidence="9" id="KW-1185">Reference proteome</keyword>
<dbReference type="EC" id="3.6.1.41" evidence="1"/>
<keyword evidence="4 8" id="KW-0378">Hydrolase</keyword>
<evidence type="ECO:0000256" key="3">
    <source>
        <dbReference type="ARBA" id="ARBA00022741"/>
    </source>
</evidence>
<evidence type="ECO:0000259" key="7">
    <source>
        <dbReference type="PROSITE" id="PS51831"/>
    </source>
</evidence>
<accession>A0ABT1Y294</accession>
<evidence type="ECO:0000256" key="2">
    <source>
        <dbReference type="ARBA" id="ARBA00022723"/>
    </source>
</evidence>
<dbReference type="Proteomes" id="UP001524944">
    <property type="component" value="Unassembled WGS sequence"/>
</dbReference>
<dbReference type="RefSeq" id="WP_198306599.1">
    <property type="nucleotide sequence ID" value="NZ_CP022121.1"/>
</dbReference>
<dbReference type="InterPro" id="IPR005249">
    <property type="entry name" value="YqeK"/>
</dbReference>
<dbReference type="SUPFAM" id="SSF109604">
    <property type="entry name" value="HD-domain/PDEase-like"/>
    <property type="match status" value="1"/>
</dbReference>
<dbReference type="InterPro" id="IPR006674">
    <property type="entry name" value="HD_domain"/>
</dbReference>
<evidence type="ECO:0000256" key="5">
    <source>
        <dbReference type="ARBA" id="ARBA00023004"/>
    </source>
</evidence>
<comment type="catalytic activity">
    <reaction evidence="6">
        <text>P(1),P(4)-bis(5'-adenosyl) tetraphosphate + H2O = 2 ADP + 2 H(+)</text>
        <dbReference type="Rhea" id="RHEA:24252"/>
        <dbReference type="ChEBI" id="CHEBI:15377"/>
        <dbReference type="ChEBI" id="CHEBI:15378"/>
        <dbReference type="ChEBI" id="CHEBI:58141"/>
        <dbReference type="ChEBI" id="CHEBI:456216"/>
        <dbReference type="EC" id="3.6.1.41"/>
    </reaction>
</comment>
<dbReference type="CDD" id="cd00077">
    <property type="entry name" value="HDc"/>
    <property type="match status" value="1"/>
</dbReference>
<gene>
    <name evidence="8" type="primary">yqeK</name>
    <name evidence="8" type="ORF">NVS47_05545</name>
</gene>
<feature type="domain" description="HD" evidence="7">
    <location>
        <begin position="24"/>
        <end position="139"/>
    </location>
</feature>
<dbReference type="PROSITE" id="PS51831">
    <property type="entry name" value="HD"/>
    <property type="match status" value="1"/>
</dbReference>
<dbReference type="GO" id="GO:0008803">
    <property type="term" value="F:bis(5'-nucleosyl)-tetraphosphatase (symmetrical) activity"/>
    <property type="evidence" value="ECO:0007669"/>
    <property type="project" value="UniProtKB-EC"/>
</dbReference>
<name>A0ABT1Y294_9FIRM</name>
<dbReference type="EMBL" id="JANPWE010000002">
    <property type="protein sequence ID" value="MCR6544986.1"/>
    <property type="molecule type" value="Genomic_DNA"/>
</dbReference>
<keyword evidence="5" id="KW-0408">Iron</keyword>
<reference evidence="8 9" key="1">
    <citation type="submission" date="2022-08" db="EMBL/GenBank/DDBJ databases">
        <title>Proteogenomics of the novel Dehalobacterium formicoaceticum strain EZ94 highlights a key role of methyltransferases during anaerobic dichloromethane degradation.</title>
        <authorList>
            <person name="Wasmund K."/>
        </authorList>
    </citation>
    <scope>NUCLEOTIDE SEQUENCE [LARGE SCALE GENOMIC DNA]</scope>
    <source>
        <strain evidence="8 9">EZ94</strain>
    </source>
</reference>
<evidence type="ECO:0000313" key="8">
    <source>
        <dbReference type="EMBL" id="MCR6544986.1"/>
    </source>
</evidence>
<evidence type="ECO:0000313" key="9">
    <source>
        <dbReference type="Proteomes" id="UP001524944"/>
    </source>
</evidence>